<proteinExistence type="predicted"/>
<dbReference type="InterPro" id="IPR000210">
    <property type="entry name" value="BTB/POZ_dom"/>
</dbReference>
<dbReference type="CDD" id="cd18376">
    <property type="entry name" value="BTB_POZ_FIP2-like"/>
    <property type="match status" value="1"/>
</dbReference>
<dbReference type="AlphaFoldDB" id="A0AAE0SWD7"/>
<dbReference type="SUPFAM" id="SSF143791">
    <property type="entry name" value="DUSP-like"/>
    <property type="match status" value="1"/>
</dbReference>
<dbReference type="InterPro" id="IPR035927">
    <property type="entry name" value="DUSP-like_sf"/>
</dbReference>
<feature type="region of interest" description="Disordered" evidence="1">
    <location>
        <begin position="379"/>
        <end position="403"/>
    </location>
</feature>
<organism evidence="3 4">
    <name type="scientific">Potamilus streckersoni</name>
    <dbReference type="NCBI Taxonomy" id="2493646"/>
    <lineage>
        <taxon>Eukaryota</taxon>
        <taxon>Metazoa</taxon>
        <taxon>Spiralia</taxon>
        <taxon>Lophotrochozoa</taxon>
        <taxon>Mollusca</taxon>
        <taxon>Bivalvia</taxon>
        <taxon>Autobranchia</taxon>
        <taxon>Heteroconchia</taxon>
        <taxon>Palaeoheterodonta</taxon>
        <taxon>Unionida</taxon>
        <taxon>Unionoidea</taxon>
        <taxon>Unionidae</taxon>
        <taxon>Ambleminae</taxon>
        <taxon>Lampsilini</taxon>
        <taxon>Potamilus</taxon>
    </lineage>
</organism>
<reference evidence="3" key="2">
    <citation type="journal article" date="2021" name="Genome Biol. Evol.">
        <title>Developing a high-quality reference genome for a parasitic bivalve with doubly uniparental inheritance (Bivalvia: Unionida).</title>
        <authorList>
            <person name="Smith C.H."/>
        </authorList>
    </citation>
    <scope>NUCLEOTIDE SEQUENCE</scope>
    <source>
        <strain evidence="3">CHS0354</strain>
        <tissue evidence="3">Mantle</tissue>
    </source>
</reference>
<dbReference type="InterPro" id="IPR011333">
    <property type="entry name" value="SKP1/BTB/POZ_sf"/>
</dbReference>
<gene>
    <name evidence="3" type="ORF">CHS0354_036471</name>
</gene>
<evidence type="ECO:0000256" key="1">
    <source>
        <dbReference type="SAM" id="MobiDB-lite"/>
    </source>
</evidence>
<dbReference type="PROSITE" id="PS51283">
    <property type="entry name" value="DUSP"/>
    <property type="match status" value="1"/>
</dbReference>
<accession>A0AAE0SWD7</accession>
<dbReference type="Gene3D" id="3.30.710.10">
    <property type="entry name" value="Potassium Channel Kv1.1, Chain A"/>
    <property type="match status" value="1"/>
</dbReference>
<comment type="caution">
    <text evidence="3">The sequence shown here is derived from an EMBL/GenBank/DDBJ whole genome shotgun (WGS) entry which is preliminary data.</text>
</comment>
<feature type="compositionally biased region" description="Low complexity" evidence="1">
    <location>
        <begin position="7"/>
        <end position="20"/>
    </location>
</feature>
<evidence type="ECO:0000259" key="2">
    <source>
        <dbReference type="PROSITE" id="PS51283"/>
    </source>
</evidence>
<dbReference type="InterPro" id="IPR045068">
    <property type="entry name" value="BACURD1-3"/>
</dbReference>
<dbReference type="GO" id="GO:0051260">
    <property type="term" value="P:protein homooligomerization"/>
    <property type="evidence" value="ECO:0007669"/>
    <property type="project" value="InterPro"/>
</dbReference>
<dbReference type="PANTHER" id="PTHR11145:SF8">
    <property type="entry name" value="RE57120P"/>
    <property type="match status" value="1"/>
</dbReference>
<dbReference type="Pfam" id="PF02214">
    <property type="entry name" value="BTB_2"/>
    <property type="match status" value="1"/>
</dbReference>
<dbReference type="EMBL" id="JAEAOA010002130">
    <property type="protein sequence ID" value="KAK3599452.1"/>
    <property type="molecule type" value="Genomic_DNA"/>
</dbReference>
<sequence length="543" mass="63834">MMPSYINRNSSSRGSPGSTPYTVHFAGSENAVHKFSSQEKLAKMTSITQGPTIPDPLAQRAIIEQHFERRLVEGEFWFVVVAEWLEQLKKYLGIPSTRKYFQHRVHPGAIITRRDYAHTVEVIHEDAWKLLLQWYGLAEGHKPIKLVVYNYARAPEIEHHLNSFKVMLTNAPPEDFQNVRFSKMEKVGHIEWKIRQLYNIPLAHHTRMWAKPDQDGEWRPVLVRDKAIGKALDIDSDFIRPYVALEVLGADGIWSKNPDNTQATQDCPIGILYDHDIFEDVTGTWEFDIHEQIDHIGKDFLERLHINFGSFVQRAKEYLEEKDSILRERERKLCCRESYFDGMKEELEEKEQRLDAEIEAYETRRKLFEEKEERLEKEYEEKRAELEKTSRQRKAEMDHDREALEKERDRFERELKRMSEMYKIQENKIKLDIGGHQFTTSLLTLTKDPNSMLAAMFSGRHELRSDSDGSYFIDRDGVHFRYILNYLRDGCVKEGTLPNDENVWRELLIEAEYYQTEGLVKHLRSMVRGTISRSSSTTEEGAE</sequence>
<feature type="domain" description="DUSP" evidence="2">
    <location>
        <begin position="54"/>
        <end position="149"/>
    </location>
</feature>
<name>A0AAE0SWD7_9BIVA</name>
<protein>
    <recommendedName>
        <fullName evidence="2">DUSP domain-containing protein</fullName>
    </recommendedName>
</protein>
<evidence type="ECO:0000313" key="4">
    <source>
        <dbReference type="Proteomes" id="UP001195483"/>
    </source>
</evidence>
<dbReference type="InterPro" id="IPR006615">
    <property type="entry name" value="Pept_C19_DUSP"/>
</dbReference>
<dbReference type="PANTHER" id="PTHR11145">
    <property type="entry name" value="BTB/POZ DOMAIN-CONTAINING ADAPTER FOR CUL3-MEDIATED RHOA DEGRADATION PROTEIN FAMILY MEMBER"/>
    <property type="match status" value="1"/>
</dbReference>
<feature type="region of interest" description="Disordered" evidence="1">
    <location>
        <begin position="1"/>
        <end position="20"/>
    </location>
</feature>
<dbReference type="Proteomes" id="UP001195483">
    <property type="component" value="Unassembled WGS sequence"/>
</dbReference>
<reference evidence="3" key="3">
    <citation type="submission" date="2023-05" db="EMBL/GenBank/DDBJ databases">
        <authorList>
            <person name="Smith C.H."/>
        </authorList>
    </citation>
    <scope>NUCLEOTIDE SEQUENCE</scope>
    <source>
        <strain evidence="3">CHS0354</strain>
        <tissue evidence="3">Mantle</tissue>
    </source>
</reference>
<keyword evidence="4" id="KW-1185">Reference proteome</keyword>
<dbReference type="SUPFAM" id="SSF54695">
    <property type="entry name" value="POZ domain"/>
    <property type="match status" value="1"/>
</dbReference>
<dbReference type="SMART" id="SM00225">
    <property type="entry name" value="BTB"/>
    <property type="match status" value="1"/>
</dbReference>
<dbReference type="Gene3D" id="3.30.2230.10">
    <property type="entry name" value="DUSP-like"/>
    <property type="match status" value="1"/>
</dbReference>
<dbReference type="GO" id="GO:0004843">
    <property type="term" value="F:cysteine-type deubiquitinase activity"/>
    <property type="evidence" value="ECO:0007669"/>
    <property type="project" value="InterPro"/>
</dbReference>
<dbReference type="InterPro" id="IPR003131">
    <property type="entry name" value="T1-type_BTB"/>
</dbReference>
<evidence type="ECO:0000313" key="3">
    <source>
        <dbReference type="EMBL" id="KAK3599452.1"/>
    </source>
</evidence>
<reference evidence="3" key="1">
    <citation type="journal article" date="2021" name="Genome Biol. Evol.">
        <title>A High-Quality Reference Genome for a Parasitic Bivalve with Doubly Uniparental Inheritance (Bivalvia: Unionida).</title>
        <authorList>
            <person name="Smith C.H."/>
        </authorList>
    </citation>
    <scope>NUCLEOTIDE SEQUENCE</scope>
    <source>
        <strain evidence="3">CHS0354</strain>
    </source>
</reference>
<dbReference type="Gene3D" id="3.10.20.90">
    <property type="entry name" value="Phosphatidylinositol 3-kinase Catalytic Subunit, Chain A, domain 1"/>
    <property type="match status" value="1"/>
</dbReference>